<dbReference type="Proteomes" id="UP000251960">
    <property type="component" value="Chromosome 1"/>
</dbReference>
<protein>
    <submittedName>
        <fullName evidence="1">Uncharacterized protein</fullName>
    </submittedName>
</protein>
<gene>
    <name evidence="1" type="ORF">Zm00014a_009019</name>
</gene>
<dbReference type="PANTHER" id="PTHR10492:SF57">
    <property type="entry name" value="ATP-DEPENDENT DNA HELICASE"/>
    <property type="match status" value="1"/>
</dbReference>
<name>A0A317Y4B6_MAIZE</name>
<reference evidence="1" key="1">
    <citation type="journal article" date="2018" name="Nat. Genet.">
        <title>Extensive intraspecific gene order and gene structural variations between Mo17 and other maize genomes.</title>
        <authorList>
            <person name="Sun S."/>
            <person name="Zhou Y."/>
            <person name="Chen J."/>
            <person name="Shi J."/>
            <person name="Zhao H."/>
            <person name="Zhao H."/>
            <person name="Song W."/>
            <person name="Zhang M."/>
            <person name="Cui Y."/>
            <person name="Dong X."/>
            <person name="Liu H."/>
            <person name="Ma X."/>
            <person name="Jiao Y."/>
            <person name="Wang B."/>
            <person name="Wei X."/>
            <person name="Stein J.C."/>
            <person name="Glaubitz J.C."/>
            <person name="Lu F."/>
            <person name="Yu G."/>
            <person name="Liang C."/>
            <person name="Fengler K."/>
            <person name="Li B."/>
            <person name="Rafalski A."/>
            <person name="Schnable P.S."/>
            <person name="Ware D.H."/>
            <person name="Buckler E.S."/>
            <person name="Lai J."/>
        </authorList>
    </citation>
    <scope>NUCLEOTIDE SEQUENCE [LARGE SCALE GENOMIC DNA]</scope>
    <source>
        <tissue evidence="1">Seedling</tissue>
    </source>
</reference>
<accession>A0A317Y4B6</accession>
<comment type="caution">
    <text evidence="1">The sequence shown here is derived from an EMBL/GenBank/DDBJ whole genome shotgun (WGS) entry which is preliminary data.</text>
</comment>
<proteinExistence type="predicted"/>
<dbReference type="AlphaFoldDB" id="A0A317Y4B6"/>
<dbReference type="PANTHER" id="PTHR10492">
    <property type="match status" value="1"/>
</dbReference>
<evidence type="ECO:0000313" key="1">
    <source>
        <dbReference type="EMBL" id="PWZ53425.1"/>
    </source>
</evidence>
<dbReference type="EMBL" id="NCVQ01000001">
    <property type="protein sequence ID" value="PWZ53425.1"/>
    <property type="molecule type" value="Genomic_DNA"/>
</dbReference>
<sequence length="94" mass="11314">MIHGPCGDYNRRCPCMKNDRCSKKFPRTYQDETVVDAFGYTLYRRRNNCRFIVKGGIKLDNRNVVPYNMQLLKKYNAHINVEWCNKTHMIKYLF</sequence>
<organism evidence="1">
    <name type="scientific">Zea mays</name>
    <name type="common">Maize</name>
    <dbReference type="NCBI Taxonomy" id="4577"/>
    <lineage>
        <taxon>Eukaryota</taxon>
        <taxon>Viridiplantae</taxon>
        <taxon>Streptophyta</taxon>
        <taxon>Embryophyta</taxon>
        <taxon>Tracheophyta</taxon>
        <taxon>Spermatophyta</taxon>
        <taxon>Magnoliopsida</taxon>
        <taxon>Liliopsida</taxon>
        <taxon>Poales</taxon>
        <taxon>Poaceae</taxon>
        <taxon>PACMAD clade</taxon>
        <taxon>Panicoideae</taxon>
        <taxon>Andropogonodae</taxon>
        <taxon>Andropogoneae</taxon>
        <taxon>Tripsacinae</taxon>
        <taxon>Zea</taxon>
    </lineage>
</organism>